<name>A0A227JGC1_VIBPH</name>
<organism evidence="1 2">
    <name type="scientific">Vibrio parahaemolyticus</name>
    <dbReference type="NCBI Taxonomy" id="670"/>
    <lineage>
        <taxon>Bacteria</taxon>
        <taxon>Pseudomonadati</taxon>
        <taxon>Pseudomonadota</taxon>
        <taxon>Gammaproteobacteria</taxon>
        <taxon>Vibrionales</taxon>
        <taxon>Vibrionaceae</taxon>
        <taxon>Vibrio</taxon>
    </lineage>
</organism>
<comment type="caution">
    <text evidence="1">The sequence shown here is derived from an EMBL/GenBank/DDBJ whole genome shotgun (WGS) entry which is preliminary data.</text>
</comment>
<gene>
    <name evidence="1" type="ORF">CA163_04175</name>
</gene>
<evidence type="ECO:0000313" key="1">
    <source>
        <dbReference type="EMBL" id="OXE34073.1"/>
    </source>
</evidence>
<proteinExistence type="predicted"/>
<dbReference type="AlphaFoldDB" id="A0A227JGC1"/>
<reference evidence="1 2" key="1">
    <citation type="journal article" date="2017" name="Appl. Environ. Microbiol.">
        <title>Parallel evolution of two clades of a major Atlantic endemic Vibrio parahaemolyticus pathogen lineage by independent acquisition of related pathogenicity islands.</title>
        <authorList>
            <person name="Xu F."/>
            <person name="Gonzalez-Escalona N."/>
            <person name="Drees K.P."/>
            <person name="Sebra R.P."/>
            <person name="Cooper V.S."/>
            <person name="Jones S.H."/>
            <person name="Whistler C.A."/>
        </authorList>
    </citation>
    <scope>NUCLEOTIDE SEQUENCE [LARGE SCALE GENOMIC DNA]</scope>
    <source>
        <strain evidence="1 2">MAVP-3</strain>
    </source>
</reference>
<accession>A0A227JGC1</accession>
<dbReference type="EMBL" id="NIXT01000136">
    <property type="protein sequence ID" value="OXE34073.1"/>
    <property type="molecule type" value="Genomic_DNA"/>
</dbReference>
<dbReference type="Proteomes" id="UP000214596">
    <property type="component" value="Unassembled WGS sequence"/>
</dbReference>
<protein>
    <submittedName>
        <fullName evidence="1">Uncharacterized protein</fullName>
    </submittedName>
</protein>
<evidence type="ECO:0000313" key="2">
    <source>
        <dbReference type="Proteomes" id="UP000214596"/>
    </source>
</evidence>
<sequence length="44" mass="5229">MLVKLYIKIEISPNLNQIWLIPNNIYRIKNPSSTWRKDRSTLGT</sequence>